<dbReference type="AlphaFoldDB" id="A0A1H2QFX0"/>
<evidence type="ECO:0000256" key="2">
    <source>
        <dbReference type="ARBA" id="ARBA00007599"/>
    </source>
</evidence>
<evidence type="ECO:0000256" key="1">
    <source>
        <dbReference type="ARBA" id="ARBA00004496"/>
    </source>
</evidence>
<evidence type="ECO:0000256" key="8">
    <source>
        <dbReference type="ARBA" id="ARBA00022840"/>
    </source>
</evidence>
<keyword evidence="8" id="KW-0067">ATP-binding</keyword>
<keyword evidence="6" id="KW-0479">Metal-binding</keyword>
<dbReference type="InterPro" id="IPR027417">
    <property type="entry name" value="P-loop_NTPase"/>
</dbReference>
<dbReference type="RefSeq" id="WP_093749831.1">
    <property type="nucleotide sequence ID" value="NZ_BSYN01000001.1"/>
</dbReference>
<proteinExistence type="inferred from homology"/>
<sequence>MVTIVLKGLRDTEEFGERLGNILKGGDVLSLTGDLGAGKTTLTKSIGKGLGVEEYITSPTFALINEYNGRVKVYHFDVYRLDNVDDLYDLGFEDYFYSDGVTIVEWGDRISELLPEETIHIHIEKGKELDERIVTISGEGERYSQIVKELREI</sequence>
<keyword evidence="4" id="KW-0963">Cytoplasm</keyword>
<dbReference type="Pfam" id="PF02367">
    <property type="entry name" value="TsaE"/>
    <property type="match status" value="1"/>
</dbReference>
<dbReference type="Gene3D" id="3.40.50.300">
    <property type="entry name" value="P-loop containing nucleotide triphosphate hydrolases"/>
    <property type="match status" value="1"/>
</dbReference>
<dbReference type="OrthoDB" id="9815896at2"/>
<dbReference type="GO" id="GO:0005524">
    <property type="term" value="F:ATP binding"/>
    <property type="evidence" value="ECO:0007669"/>
    <property type="project" value="UniProtKB-KW"/>
</dbReference>
<dbReference type="SUPFAM" id="SSF52540">
    <property type="entry name" value="P-loop containing nucleoside triphosphate hydrolases"/>
    <property type="match status" value="1"/>
</dbReference>
<dbReference type="PANTHER" id="PTHR33540">
    <property type="entry name" value="TRNA THREONYLCARBAMOYLADENOSINE BIOSYNTHESIS PROTEIN TSAE"/>
    <property type="match status" value="1"/>
</dbReference>
<comment type="subcellular location">
    <subcellularLocation>
        <location evidence="1">Cytoplasm</location>
    </subcellularLocation>
</comment>
<name>A0A1H2QFX0_9FIRM</name>
<dbReference type="GO" id="GO:0002949">
    <property type="term" value="P:tRNA threonylcarbamoyladenosine modification"/>
    <property type="evidence" value="ECO:0007669"/>
    <property type="project" value="InterPro"/>
</dbReference>
<evidence type="ECO:0000256" key="4">
    <source>
        <dbReference type="ARBA" id="ARBA00022490"/>
    </source>
</evidence>
<protein>
    <recommendedName>
        <fullName evidence="3">tRNA threonylcarbamoyladenosine biosynthesis protein TsaE</fullName>
    </recommendedName>
    <alternativeName>
        <fullName evidence="10">t(6)A37 threonylcarbamoyladenosine biosynthesis protein TsaE</fullName>
    </alternativeName>
</protein>
<reference evidence="11 12" key="1">
    <citation type="submission" date="2016-10" db="EMBL/GenBank/DDBJ databases">
        <authorList>
            <person name="de Groot N.N."/>
        </authorList>
    </citation>
    <scope>NUCLEOTIDE SEQUENCE [LARGE SCALE GENOMIC DNA]</scope>
    <source>
        <strain evidence="11 12">DSM 23310</strain>
    </source>
</reference>
<dbReference type="GO" id="GO:0005737">
    <property type="term" value="C:cytoplasm"/>
    <property type="evidence" value="ECO:0007669"/>
    <property type="project" value="UniProtKB-SubCell"/>
</dbReference>
<dbReference type="PANTHER" id="PTHR33540:SF2">
    <property type="entry name" value="TRNA THREONYLCARBAMOYLADENOSINE BIOSYNTHESIS PROTEIN TSAE"/>
    <property type="match status" value="1"/>
</dbReference>
<dbReference type="GO" id="GO:0046872">
    <property type="term" value="F:metal ion binding"/>
    <property type="evidence" value="ECO:0007669"/>
    <property type="project" value="UniProtKB-KW"/>
</dbReference>
<keyword evidence="7" id="KW-0547">Nucleotide-binding</keyword>
<comment type="similarity">
    <text evidence="2">Belongs to the TsaE family.</text>
</comment>
<dbReference type="Proteomes" id="UP000198828">
    <property type="component" value="Unassembled WGS sequence"/>
</dbReference>
<evidence type="ECO:0000256" key="9">
    <source>
        <dbReference type="ARBA" id="ARBA00022842"/>
    </source>
</evidence>
<evidence type="ECO:0000256" key="7">
    <source>
        <dbReference type="ARBA" id="ARBA00022741"/>
    </source>
</evidence>
<evidence type="ECO:0000256" key="10">
    <source>
        <dbReference type="ARBA" id="ARBA00032441"/>
    </source>
</evidence>
<keyword evidence="9" id="KW-0460">Magnesium</keyword>
<dbReference type="EMBL" id="FNNG01000001">
    <property type="protein sequence ID" value="SDW05554.1"/>
    <property type="molecule type" value="Genomic_DNA"/>
</dbReference>
<evidence type="ECO:0000313" key="12">
    <source>
        <dbReference type="Proteomes" id="UP000198828"/>
    </source>
</evidence>
<organism evidence="11 12">
    <name type="scientific">Tepidimicrobium xylanilyticum</name>
    <dbReference type="NCBI Taxonomy" id="1123352"/>
    <lineage>
        <taxon>Bacteria</taxon>
        <taxon>Bacillati</taxon>
        <taxon>Bacillota</taxon>
        <taxon>Tissierellia</taxon>
        <taxon>Tissierellales</taxon>
        <taxon>Tepidimicrobiaceae</taxon>
        <taxon>Tepidimicrobium</taxon>
    </lineage>
</organism>
<dbReference type="NCBIfam" id="TIGR00150">
    <property type="entry name" value="T6A_YjeE"/>
    <property type="match status" value="1"/>
</dbReference>
<gene>
    <name evidence="11" type="ORF">SAMN05660923_00127</name>
</gene>
<evidence type="ECO:0000256" key="5">
    <source>
        <dbReference type="ARBA" id="ARBA00022694"/>
    </source>
</evidence>
<keyword evidence="12" id="KW-1185">Reference proteome</keyword>
<evidence type="ECO:0000256" key="3">
    <source>
        <dbReference type="ARBA" id="ARBA00019010"/>
    </source>
</evidence>
<dbReference type="InterPro" id="IPR003442">
    <property type="entry name" value="T6A_TsaE"/>
</dbReference>
<keyword evidence="5" id="KW-0819">tRNA processing</keyword>
<evidence type="ECO:0000313" key="11">
    <source>
        <dbReference type="EMBL" id="SDW05554.1"/>
    </source>
</evidence>
<evidence type="ECO:0000256" key="6">
    <source>
        <dbReference type="ARBA" id="ARBA00022723"/>
    </source>
</evidence>
<accession>A0A1H2QFX0</accession>